<dbReference type="EMBL" id="RCMG01000972">
    <property type="protein sequence ID" value="KAG2840400.1"/>
    <property type="molecule type" value="Genomic_DNA"/>
</dbReference>
<reference evidence="3" key="1">
    <citation type="submission" date="2018-10" db="EMBL/GenBank/DDBJ databases">
        <title>Effector identification in a new, highly contiguous assembly of the strawberry crown rot pathogen Phytophthora cactorum.</title>
        <authorList>
            <person name="Armitage A.D."/>
            <person name="Nellist C.F."/>
            <person name="Bates H."/>
            <person name="Vickerstaff R.J."/>
            <person name="Harrison R.J."/>
        </authorList>
    </citation>
    <scope>NUCLEOTIDE SEQUENCE</scope>
    <source>
        <strain evidence="3">15-7</strain>
    </source>
</reference>
<evidence type="ECO:0000256" key="2">
    <source>
        <dbReference type="SAM" id="SignalP"/>
    </source>
</evidence>
<dbReference type="Proteomes" id="UP000735874">
    <property type="component" value="Unassembled WGS sequence"/>
</dbReference>
<feature type="compositionally biased region" description="Low complexity" evidence="1">
    <location>
        <begin position="567"/>
        <end position="592"/>
    </location>
</feature>
<feature type="compositionally biased region" description="Polar residues" evidence="1">
    <location>
        <begin position="50"/>
        <end position="60"/>
    </location>
</feature>
<feature type="compositionally biased region" description="Low complexity" evidence="1">
    <location>
        <begin position="85"/>
        <end position="147"/>
    </location>
</feature>
<dbReference type="VEuPathDB" id="FungiDB:PC110_g11232"/>
<feature type="compositionally biased region" description="Polar residues" evidence="1">
    <location>
        <begin position="69"/>
        <end position="84"/>
    </location>
</feature>
<proteinExistence type="predicted"/>
<dbReference type="VEuPathDB" id="FungiDB:PC110_g11231"/>
<gene>
    <name evidence="3" type="ORF">PC113_g19271</name>
</gene>
<protein>
    <recommendedName>
        <fullName evidence="5">Concanavalin A-like lectin/glucanase domain</fullName>
    </recommendedName>
</protein>
<sequence length="907" mass="94502">MRPYRLLFGTAAALLATSGDVADAATCRYRTLAPSTSTITEAPGISPASSFSFDNLNPSSPGVDASAEGTEQQTTDATETPVDQTTTDAPATPDSSATTDLTATDSSAATAASTTTDTPPSGTDASAAAAPSAASNSSTTTTSSDNSKLCAKPRVRITEVDLGVTVDANEDEVNLKVVAISALPSGGSRIAFHSGESVVVQELDANDKLVSGSTVKVPLHDFADIYADKDGFVLLGTRDSDGGGTLNCGNPSNLCGSAPSPAVPCYDMYLVRYDGSKESWATKLTSSSASLPPYSSGKPGADVYMIWCILSTRRQSRSTYVRSSEPDRVGATSRPARFTFEQRKFGVPSHFPSFHPSIMRLCHVLIAAEVALLAGSNGVAGTVDCPETPGASPASWFPSFSFNDWNKGVSQTNDTSGSAFGSWPSWFSFNGWNTESPHANGAPGTAWFPWFSFDNFTPGAPGVDTSGSSTEQQTPAIPAAQPTGAPALPAAQTTDAPEIPTAPTTDISETPAAQTTNVPETPAVYPTNAPETPAVQPTSAPETPAPETTDAPATTNSPAGADPPSPDTDASAAAAPSAASNSSTTTTSSDNSKLCAKPRVRITEVDLGVTVDANEDEVNLKVVAISALPSGGSRIAFHSGESVVVQELDANDKLVSGSTVKVPLHDFADIYADKDGFVLLGTRDSDGGGTLNCGNPSNLCGSAPSPAVPCYDMYLVRYDGSKESWATKLTSSSASLPPYSSGKPGADVYMIWWYAHHGRIASDGTNWAAYFGCAISTSGGGCINIRQGDRMKVVDPSGKIATQADSFDWGCSHSGYERITYDSRKKGIGAISEHIKVFERNGRPVSVVYKMFLQLPYINSDIPVPISEFGIFSTVLKEHFDFVYGDAHVTFTIDGILNVSAVEKLTG</sequence>
<evidence type="ECO:0000313" key="3">
    <source>
        <dbReference type="EMBL" id="KAG2840400.1"/>
    </source>
</evidence>
<feature type="compositionally biased region" description="Polar residues" evidence="1">
    <location>
        <begin position="502"/>
        <end position="519"/>
    </location>
</feature>
<keyword evidence="2" id="KW-0732">Signal</keyword>
<feature type="compositionally biased region" description="Polar residues" evidence="1">
    <location>
        <begin position="465"/>
        <end position="475"/>
    </location>
</feature>
<feature type="region of interest" description="Disordered" evidence="1">
    <location>
        <begin position="50"/>
        <end position="148"/>
    </location>
</feature>
<evidence type="ECO:0000256" key="1">
    <source>
        <dbReference type="SAM" id="MobiDB-lite"/>
    </source>
</evidence>
<evidence type="ECO:0008006" key="5">
    <source>
        <dbReference type="Google" id="ProtNLM"/>
    </source>
</evidence>
<feature type="chain" id="PRO_5035845327" description="Concanavalin A-like lectin/glucanase domain" evidence="2">
    <location>
        <begin position="25"/>
        <end position="907"/>
    </location>
</feature>
<feature type="signal peptide" evidence="2">
    <location>
        <begin position="1"/>
        <end position="24"/>
    </location>
</feature>
<feature type="region of interest" description="Disordered" evidence="1">
    <location>
        <begin position="459"/>
        <end position="593"/>
    </location>
</feature>
<name>A0A8T0YH12_9STRA</name>
<comment type="caution">
    <text evidence="3">The sequence shown here is derived from an EMBL/GenBank/DDBJ whole genome shotgun (WGS) entry which is preliminary data.</text>
</comment>
<dbReference type="AlphaFoldDB" id="A0A8T0YH12"/>
<evidence type="ECO:0000313" key="4">
    <source>
        <dbReference type="Proteomes" id="UP000735874"/>
    </source>
</evidence>
<organism evidence="3 4">
    <name type="scientific">Phytophthora cactorum</name>
    <dbReference type="NCBI Taxonomy" id="29920"/>
    <lineage>
        <taxon>Eukaryota</taxon>
        <taxon>Sar</taxon>
        <taxon>Stramenopiles</taxon>
        <taxon>Oomycota</taxon>
        <taxon>Peronosporomycetes</taxon>
        <taxon>Peronosporales</taxon>
        <taxon>Peronosporaceae</taxon>
        <taxon>Phytophthora</taxon>
    </lineage>
</organism>
<accession>A0A8T0YH12</accession>
<feature type="compositionally biased region" description="Low complexity" evidence="1">
    <location>
        <begin position="537"/>
        <end position="560"/>
    </location>
</feature>